<dbReference type="InterPro" id="IPR057433">
    <property type="entry name" value="LMF1/2_C"/>
</dbReference>
<gene>
    <name evidence="3" type="ORF">METZ01_LOCUS405211</name>
</gene>
<dbReference type="GO" id="GO:0005789">
    <property type="term" value="C:endoplasmic reticulum membrane"/>
    <property type="evidence" value="ECO:0007669"/>
    <property type="project" value="TreeGrafter"/>
</dbReference>
<proteinExistence type="predicted"/>
<keyword evidence="1" id="KW-1133">Transmembrane helix</keyword>
<dbReference type="AlphaFoldDB" id="A0A382W0R6"/>
<accession>A0A382W0R6</accession>
<feature type="domain" description="Lipase maturation factor 1/2 C-terminal" evidence="2">
    <location>
        <begin position="85"/>
        <end position="221"/>
    </location>
</feature>
<name>A0A382W0R6_9ZZZZ</name>
<reference evidence="3" key="1">
    <citation type="submission" date="2018-05" db="EMBL/GenBank/DDBJ databases">
        <authorList>
            <person name="Lanie J.A."/>
            <person name="Ng W.-L."/>
            <person name="Kazmierczak K.M."/>
            <person name="Andrzejewski T.M."/>
            <person name="Davidsen T.M."/>
            <person name="Wayne K.J."/>
            <person name="Tettelin H."/>
            <person name="Glass J.I."/>
            <person name="Rusch D."/>
            <person name="Podicherti R."/>
            <person name="Tsui H.-C.T."/>
            <person name="Winkler M.E."/>
        </authorList>
    </citation>
    <scope>NUCLEOTIDE SEQUENCE</scope>
</reference>
<organism evidence="3">
    <name type="scientific">marine metagenome</name>
    <dbReference type="NCBI Taxonomy" id="408172"/>
    <lineage>
        <taxon>unclassified sequences</taxon>
        <taxon>metagenomes</taxon>
        <taxon>ecological metagenomes</taxon>
    </lineage>
</organism>
<dbReference type="PANTHER" id="PTHR14463">
    <property type="entry name" value="LIPASE MATURATION FACTOR"/>
    <property type="match status" value="1"/>
</dbReference>
<feature type="transmembrane region" description="Helical" evidence="1">
    <location>
        <begin position="49"/>
        <end position="70"/>
    </location>
</feature>
<dbReference type="EMBL" id="UINC01156121">
    <property type="protein sequence ID" value="SVD52357.1"/>
    <property type="molecule type" value="Genomic_DNA"/>
</dbReference>
<protein>
    <recommendedName>
        <fullName evidence="2">Lipase maturation factor 1/2 C-terminal domain-containing protein</fullName>
    </recommendedName>
</protein>
<evidence type="ECO:0000256" key="1">
    <source>
        <dbReference type="SAM" id="Phobius"/>
    </source>
</evidence>
<keyword evidence="1" id="KW-0812">Transmembrane</keyword>
<dbReference type="InterPro" id="IPR009613">
    <property type="entry name" value="LMF"/>
</dbReference>
<dbReference type="PANTHER" id="PTHR14463:SF10">
    <property type="entry name" value="LIPASE MATURATION FACTOR 1"/>
    <property type="match status" value="1"/>
</dbReference>
<dbReference type="Pfam" id="PF25179">
    <property type="entry name" value="LMF1_C"/>
    <property type="match status" value="1"/>
</dbReference>
<evidence type="ECO:0000259" key="2">
    <source>
        <dbReference type="Pfam" id="PF25179"/>
    </source>
</evidence>
<evidence type="ECO:0000313" key="3">
    <source>
        <dbReference type="EMBL" id="SVD52357.1"/>
    </source>
</evidence>
<keyword evidence="1" id="KW-0472">Membrane</keyword>
<sequence>CWLNYLTVVLCLSCFDDRVWHGLLQHTQTLCRWWNRRSDRTATSPRRRVAVGALCALVAYLSIGPIGNLLSTRQAMNTSFDPLHLVNTYGAFGHIGKTRPEIILLGTLDPTPGPTSEWVEYEFKCKPGDVNRRPCVVSPYHLRLDWQIWFAAMADYRTLPWLVHFVYKLLYADPGALSPLALDPFDGQRPIAIRADLYQYPFAPRGAQAHWTRERQGAYLPMLRAADPQLQRVIEGFGWKLLAADDGDCACDDPNGRDVLAAADR</sequence>
<dbReference type="GO" id="GO:0051604">
    <property type="term" value="P:protein maturation"/>
    <property type="evidence" value="ECO:0007669"/>
    <property type="project" value="InterPro"/>
</dbReference>
<feature type="non-terminal residue" evidence="3">
    <location>
        <position position="1"/>
    </location>
</feature>